<sequence>MPHLNLSLRKIFFLVAGCFTCLYAISFFFHVSYLGEGEGGADNSSHSEKTPPRFHNTKLSATNYNRREAVRAATRHAWAGYKKHAWGKDELQPLTQRANTRWGDWAITMVDSLDTLKIMELEDEYLEAKAFVSKIRFDRSPYG</sequence>
<protein>
    <submittedName>
        <fullName evidence="1">Uncharacterized protein</fullName>
    </submittedName>
</protein>
<evidence type="ECO:0000313" key="2">
    <source>
        <dbReference type="Proteomes" id="UP001139981"/>
    </source>
</evidence>
<proteinExistence type="predicted"/>
<comment type="caution">
    <text evidence="1">The sequence shown here is derived from an EMBL/GenBank/DDBJ whole genome shotgun (WGS) entry which is preliminary data.</text>
</comment>
<name>A0ACC1LXL7_9FUNG</name>
<dbReference type="EMBL" id="JANBVB010001606">
    <property type="protein sequence ID" value="KAJ2889899.1"/>
    <property type="molecule type" value="Genomic_DNA"/>
</dbReference>
<keyword evidence="2" id="KW-1185">Reference proteome</keyword>
<accession>A0ACC1LXL7</accession>
<organism evidence="1 2">
    <name type="scientific">Coemansia aciculifera</name>
    <dbReference type="NCBI Taxonomy" id="417176"/>
    <lineage>
        <taxon>Eukaryota</taxon>
        <taxon>Fungi</taxon>
        <taxon>Fungi incertae sedis</taxon>
        <taxon>Zoopagomycota</taxon>
        <taxon>Kickxellomycotina</taxon>
        <taxon>Kickxellomycetes</taxon>
        <taxon>Kickxellales</taxon>
        <taxon>Kickxellaceae</taxon>
        <taxon>Coemansia</taxon>
    </lineage>
</organism>
<gene>
    <name evidence="1" type="ORF">IWW38_004432</name>
</gene>
<evidence type="ECO:0000313" key="1">
    <source>
        <dbReference type="EMBL" id="KAJ2889899.1"/>
    </source>
</evidence>
<reference evidence="1" key="1">
    <citation type="submission" date="2022-07" db="EMBL/GenBank/DDBJ databases">
        <title>Phylogenomic reconstructions and comparative analyses of Kickxellomycotina fungi.</title>
        <authorList>
            <person name="Reynolds N.K."/>
            <person name="Stajich J.E."/>
            <person name="Barry K."/>
            <person name="Grigoriev I.V."/>
            <person name="Crous P."/>
            <person name="Smith M.E."/>
        </authorList>
    </citation>
    <scope>NUCLEOTIDE SEQUENCE</scope>
    <source>
        <strain evidence="1">CBS 190363</strain>
    </source>
</reference>
<feature type="non-terminal residue" evidence="1">
    <location>
        <position position="143"/>
    </location>
</feature>
<dbReference type="Proteomes" id="UP001139981">
    <property type="component" value="Unassembled WGS sequence"/>
</dbReference>